<dbReference type="InterPro" id="IPR036411">
    <property type="entry name" value="TorD-like_sf"/>
</dbReference>
<gene>
    <name evidence="2" type="ORF">GCM10010126_39870</name>
</gene>
<organism evidence="2 3">
    <name type="scientific">Planomonospora parontospora</name>
    <dbReference type="NCBI Taxonomy" id="58119"/>
    <lineage>
        <taxon>Bacteria</taxon>
        <taxon>Bacillati</taxon>
        <taxon>Actinomycetota</taxon>
        <taxon>Actinomycetes</taxon>
        <taxon>Streptosporangiales</taxon>
        <taxon>Streptosporangiaceae</taxon>
        <taxon>Planomonospora</taxon>
    </lineage>
</organism>
<dbReference type="RefSeq" id="WP_191896076.1">
    <property type="nucleotide sequence ID" value="NZ_BMQD01000012.1"/>
</dbReference>
<dbReference type="AlphaFoldDB" id="A0AA37BIM3"/>
<dbReference type="Gene3D" id="1.10.3480.10">
    <property type="entry name" value="TorD-like"/>
    <property type="match status" value="1"/>
</dbReference>
<evidence type="ECO:0000313" key="2">
    <source>
        <dbReference type="EMBL" id="GGK76629.1"/>
    </source>
</evidence>
<proteinExistence type="predicted"/>
<reference evidence="2" key="1">
    <citation type="journal article" date="2014" name="Int. J. Syst. Evol. Microbiol.">
        <title>Complete genome sequence of Corynebacterium casei LMG S-19264T (=DSM 44701T), isolated from a smear-ripened cheese.</title>
        <authorList>
            <consortium name="US DOE Joint Genome Institute (JGI-PGF)"/>
            <person name="Walter F."/>
            <person name="Albersmeier A."/>
            <person name="Kalinowski J."/>
            <person name="Ruckert C."/>
        </authorList>
    </citation>
    <scope>NUCLEOTIDE SEQUENCE</scope>
    <source>
        <strain evidence="2">JCM 3093</strain>
    </source>
</reference>
<protein>
    <submittedName>
        <fullName evidence="2">Molecular chaperone TorD</fullName>
    </submittedName>
</protein>
<dbReference type="EMBL" id="BMQD01000012">
    <property type="protein sequence ID" value="GGK76629.1"/>
    <property type="molecule type" value="Genomic_DNA"/>
</dbReference>
<keyword evidence="1" id="KW-0143">Chaperone</keyword>
<dbReference type="InterPro" id="IPR020945">
    <property type="entry name" value="DMSO/NO3_reduct_chaperone"/>
</dbReference>
<name>A0AA37BIM3_9ACTN</name>
<dbReference type="SUPFAM" id="SSF89155">
    <property type="entry name" value="TorD-like"/>
    <property type="match status" value="1"/>
</dbReference>
<comment type="caution">
    <text evidence="2">The sequence shown here is derived from an EMBL/GenBank/DDBJ whole genome shotgun (WGS) entry which is preliminary data.</text>
</comment>
<sequence length="200" mass="22098">MKDPELQTLIMGRDVFLLMSRLLGKEIDRPLYRTLLAADTQATASETLLIGAETRSLGEDEALQALSAEYCRLFVGPRPVCLPYESVYRGEAVIGGRAEHRIKMFMEHHHVEAVIPTAYPLLACDHLAIGLAVLHHLLDVCAEPSAGTSARGRARDAVRRLMDDHLLAWAPSFLNDLHVTARLEPYGGVAGFTARLMLEQ</sequence>
<dbReference type="PANTHER" id="PTHR34227:SF11">
    <property type="entry name" value="CHAPERONE PROTEIN TORD"/>
    <property type="match status" value="1"/>
</dbReference>
<dbReference type="PANTHER" id="PTHR34227">
    <property type="entry name" value="CHAPERONE PROTEIN YCDY"/>
    <property type="match status" value="1"/>
</dbReference>
<dbReference type="Proteomes" id="UP000627984">
    <property type="component" value="Unassembled WGS sequence"/>
</dbReference>
<dbReference type="Pfam" id="PF02613">
    <property type="entry name" value="Nitrate_red_del"/>
    <property type="match status" value="1"/>
</dbReference>
<dbReference type="InterPro" id="IPR050289">
    <property type="entry name" value="TorD/DmsD_chaperones"/>
</dbReference>
<accession>A0AA37BIM3</accession>
<reference evidence="2" key="2">
    <citation type="submission" date="2022-09" db="EMBL/GenBank/DDBJ databases">
        <authorList>
            <person name="Sun Q."/>
            <person name="Ohkuma M."/>
        </authorList>
    </citation>
    <scope>NUCLEOTIDE SEQUENCE</scope>
    <source>
        <strain evidence="2">JCM 3093</strain>
    </source>
</reference>
<evidence type="ECO:0000256" key="1">
    <source>
        <dbReference type="ARBA" id="ARBA00023186"/>
    </source>
</evidence>
<evidence type="ECO:0000313" key="3">
    <source>
        <dbReference type="Proteomes" id="UP000627984"/>
    </source>
</evidence>